<sequence>NRNQLYEILSCRASISLKQNVISDKLVETISDLVYQSGDIRYGLNLLWKATKIAENQNLKYIT</sequence>
<dbReference type="AlphaFoldDB" id="X1F1H0"/>
<dbReference type="Pfam" id="PF22703">
    <property type="entry name" value="Cdc6_lid"/>
    <property type="match status" value="1"/>
</dbReference>
<evidence type="ECO:0000256" key="2">
    <source>
        <dbReference type="ARBA" id="ARBA00022741"/>
    </source>
</evidence>
<keyword evidence="1" id="KW-0235">DNA replication</keyword>
<keyword evidence="3" id="KW-0067">ATP-binding</keyword>
<evidence type="ECO:0000259" key="4">
    <source>
        <dbReference type="Pfam" id="PF22703"/>
    </source>
</evidence>
<accession>X1F1H0</accession>
<gene>
    <name evidence="5" type="ORF">S01H4_66734</name>
</gene>
<protein>
    <recommendedName>
        <fullName evidence="4">Cdc6 AAA+ ATPase-type lid domain-containing protein</fullName>
    </recommendedName>
</protein>
<evidence type="ECO:0000256" key="3">
    <source>
        <dbReference type="ARBA" id="ARBA00022840"/>
    </source>
</evidence>
<dbReference type="GO" id="GO:0005524">
    <property type="term" value="F:ATP binding"/>
    <property type="evidence" value="ECO:0007669"/>
    <property type="project" value="UniProtKB-KW"/>
</dbReference>
<organism evidence="5">
    <name type="scientific">marine sediment metagenome</name>
    <dbReference type="NCBI Taxonomy" id="412755"/>
    <lineage>
        <taxon>unclassified sequences</taxon>
        <taxon>metagenomes</taxon>
        <taxon>ecological metagenomes</taxon>
    </lineage>
</organism>
<dbReference type="InterPro" id="IPR055237">
    <property type="entry name" value="Cdc6_lid"/>
</dbReference>
<reference evidence="5" key="1">
    <citation type="journal article" date="2014" name="Front. Microbiol.">
        <title>High frequency of phylogenetically diverse reductive dehalogenase-homologous genes in deep subseafloor sedimentary metagenomes.</title>
        <authorList>
            <person name="Kawai M."/>
            <person name="Futagami T."/>
            <person name="Toyoda A."/>
            <person name="Takaki Y."/>
            <person name="Nishi S."/>
            <person name="Hori S."/>
            <person name="Arai W."/>
            <person name="Tsubouchi T."/>
            <person name="Morono Y."/>
            <person name="Uchiyama I."/>
            <person name="Ito T."/>
            <person name="Fujiyama A."/>
            <person name="Inagaki F."/>
            <person name="Takami H."/>
        </authorList>
    </citation>
    <scope>NUCLEOTIDE SEQUENCE</scope>
    <source>
        <strain evidence="5">Expedition CK06-06</strain>
    </source>
</reference>
<feature type="domain" description="Cdc6 AAA+ ATPase-type lid" evidence="4">
    <location>
        <begin position="7"/>
        <end position="63"/>
    </location>
</feature>
<feature type="non-terminal residue" evidence="5">
    <location>
        <position position="63"/>
    </location>
</feature>
<evidence type="ECO:0000313" key="5">
    <source>
        <dbReference type="EMBL" id="GAH26420.1"/>
    </source>
</evidence>
<keyword evidence="2" id="KW-0547">Nucleotide-binding</keyword>
<name>X1F1H0_9ZZZZ</name>
<dbReference type="Gene3D" id="1.10.8.60">
    <property type="match status" value="1"/>
</dbReference>
<dbReference type="EMBL" id="BART01041498">
    <property type="protein sequence ID" value="GAH26420.1"/>
    <property type="molecule type" value="Genomic_DNA"/>
</dbReference>
<proteinExistence type="predicted"/>
<comment type="caution">
    <text evidence="5">The sequence shown here is derived from an EMBL/GenBank/DDBJ whole genome shotgun (WGS) entry which is preliminary data.</text>
</comment>
<evidence type="ECO:0000256" key="1">
    <source>
        <dbReference type="ARBA" id="ARBA00022705"/>
    </source>
</evidence>
<dbReference type="GO" id="GO:0006260">
    <property type="term" value="P:DNA replication"/>
    <property type="evidence" value="ECO:0007669"/>
    <property type="project" value="UniProtKB-KW"/>
</dbReference>
<feature type="non-terminal residue" evidence="5">
    <location>
        <position position="1"/>
    </location>
</feature>